<accession>A0ABQ9XLC3</accession>
<comment type="caution">
    <text evidence="1">The sequence shown here is derived from an EMBL/GenBank/DDBJ whole genome shotgun (WGS) entry which is preliminary data.</text>
</comment>
<dbReference type="Proteomes" id="UP001281761">
    <property type="component" value="Unassembled WGS sequence"/>
</dbReference>
<evidence type="ECO:0000313" key="1">
    <source>
        <dbReference type="EMBL" id="KAK2953218.1"/>
    </source>
</evidence>
<proteinExistence type="predicted"/>
<protein>
    <submittedName>
        <fullName evidence="1">Uncharacterized protein</fullName>
    </submittedName>
</protein>
<gene>
    <name evidence="1" type="ORF">BLNAU_11844</name>
</gene>
<keyword evidence="2" id="KW-1185">Reference proteome</keyword>
<evidence type="ECO:0000313" key="2">
    <source>
        <dbReference type="Proteomes" id="UP001281761"/>
    </source>
</evidence>
<sequence length="108" mass="11979">MTEENTRVTIHLESPNLRKCRTGGSATGHGSVSFKTGDEFVLEADMEARTCHLFVNSVQTKVFARGIPASVKLAVSLYYTNDGFEVKSFREVEKTKSTKLSDEIAIDF</sequence>
<reference evidence="1 2" key="1">
    <citation type="journal article" date="2022" name="bioRxiv">
        <title>Genomics of Preaxostyla Flagellates Illuminates Evolutionary Transitions and the Path Towards Mitochondrial Loss.</title>
        <authorList>
            <person name="Novak L.V.F."/>
            <person name="Treitli S.C."/>
            <person name="Pyrih J."/>
            <person name="Halakuc P."/>
            <person name="Pipaliya S.V."/>
            <person name="Vacek V."/>
            <person name="Brzon O."/>
            <person name="Soukal P."/>
            <person name="Eme L."/>
            <person name="Dacks J.B."/>
            <person name="Karnkowska A."/>
            <person name="Elias M."/>
            <person name="Hampl V."/>
        </authorList>
    </citation>
    <scope>NUCLEOTIDE SEQUENCE [LARGE SCALE GENOMIC DNA]</scope>
    <source>
        <strain evidence="1">NAU3</strain>
        <tissue evidence="1">Gut</tissue>
    </source>
</reference>
<dbReference type="EMBL" id="JARBJD010000094">
    <property type="protein sequence ID" value="KAK2953218.1"/>
    <property type="molecule type" value="Genomic_DNA"/>
</dbReference>
<organism evidence="1 2">
    <name type="scientific">Blattamonas nauphoetae</name>
    <dbReference type="NCBI Taxonomy" id="2049346"/>
    <lineage>
        <taxon>Eukaryota</taxon>
        <taxon>Metamonada</taxon>
        <taxon>Preaxostyla</taxon>
        <taxon>Oxymonadida</taxon>
        <taxon>Blattamonas</taxon>
    </lineage>
</organism>
<name>A0ABQ9XLC3_9EUKA</name>